<keyword evidence="2" id="KW-1185">Reference proteome</keyword>
<organism evidence="1 2">
    <name type="scientific">Rubus argutus</name>
    <name type="common">Southern blackberry</name>
    <dbReference type="NCBI Taxonomy" id="59490"/>
    <lineage>
        <taxon>Eukaryota</taxon>
        <taxon>Viridiplantae</taxon>
        <taxon>Streptophyta</taxon>
        <taxon>Embryophyta</taxon>
        <taxon>Tracheophyta</taxon>
        <taxon>Spermatophyta</taxon>
        <taxon>Magnoliopsida</taxon>
        <taxon>eudicotyledons</taxon>
        <taxon>Gunneridae</taxon>
        <taxon>Pentapetalae</taxon>
        <taxon>rosids</taxon>
        <taxon>fabids</taxon>
        <taxon>Rosales</taxon>
        <taxon>Rosaceae</taxon>
        <taxon>Rosoideae</taxon>
        <taxon>Rosoideae incertae sedis</taxon>
        <taxon>Rubus</taxon>
    </lineage>
</organism>
<reference evidence="1 2" key="1">
    <citation type="journal article" date="2023" name="G3 (Bethesda)">
        <title>A chromosome-length genome assembly and annotation of blackberry (Rubus argutus, cv. 'Hillquist').</title>
        <authorList>
            <person name="Bruna T."/>
            <person name="Aryal R."/>
            <person name="Dudchenko O."/>
            <person name="Sargent D.J."/>
            <person name="Mead D."/>
            <person name="Buti M."/>
            <person name="Cavallini A."/>
            <person name="Hytonen T."/>
            <person name="Andres J."/>
            <person name="Pham M."/>
            <person name="Weisz D."/>
            <person name="Mascagni F."/>
            <person name="Usai G."/>
            <person name="Natali L."/>
            <person name="Bassil N."/>
            <person name="Fernandez G.E."/>
            <person name="Lomsadze A."/>
            <person name="Armour M."/>
            <person name="Olukolu B."/>
            <person name="Poorten T."/>
            <person name="Britton C."/>
            <person name="Davik J."/>
            <person name="Ashrafi H."/>
            <person name="Aiden E.L."/>
            <person name="Borodovsky M."/>
            <person name="Worthington M."/>
        </authorList>
    </citation>
    <scope>NUCLEOTIDE SEQUENCE [LARGE SCALE GENOMIC DNA]</scope>
    <source>
        <strain evidence="1">PI 553951</strain>
    </source>
</reference>
<sequence length="126" mass="14134">MCAAFKHATHVMAPPTLVHELPLLAALACPRLVFPCARWVLPPSNTQAWHKVKPMPSVSSHLLSQRGNNTTPIEPDDALRRLQRWGTLDLLTPHHPSLLPWLLAISTKLLPKVIHRFLVALARFEP</sequence>
<protein>
    <submittedName>
        <fullName evidence="1">Uncharacterized protein</fullName>
    </submittedName>
</protein>
<gene>
    <name evidence="1" type="ORF">M0R45_015421</name>
</gene>
<dbReference type="AlphaFoldDB" id="A0AAW1XRM9"/>
<accession>A0AAW1XRM9</accession>
<dbReference type="EMBL" id="JBEDUW010000003">
    <property type="protein sequence ID" value="KAK9938698.1"/>
    <property type="molecule type" value="Genomic_DNA"/>
</dbReference>
<proteinExistence type="predicted"/>
<comment type="caution">
    <text evidence="1">The sequence shown here is derived from an EMBL/GenBank/DDBJ whole genome shotgun (WGS) entry which is preliminary data.</text>
</comment>
<evidence type="ECO:0000313" key="2">
    <source>
        <dbReference type="Proteomes" id="UP001457282"/>
    </source>
</evidence>
<name>A0AAW1XRM9_RUBAR</name>
<dbReference type="Proteomes" id="UP001457282">
    <property type="component" value="Unassembled WGS sequence"/>
</dbReference>
<evidence type="ECO:0000313" key="1">
    <source>
        <dbReference type="EMBL" id="KAK9938698.1"/>
    </source>
</evidence>